<dbReference type="PANTHER" id="PTHR33179">
    <property type="entry name" value="VQ MOTIF-CONTAINING PROTEIN"/>
    <property type="match status" value="1"/>
</dbReference>
<dbReference type="Proteomes" id="UP000027138">
    <property type="component" value="Unassembled WGS sequence"/>
</dbReference>
<feature type="region of interest" description="Disordered" evidence="1">
    <location>
        <begin position="34"/>
        <end position="72"/>
    </location>
</feature>
<evidence type="ECO:0000313" key="4">
    <source>
        <dbReference type="Proteomes" id="UP000027138"/>
    </source>
</evidence>
<dbReference type="AlphaFoldDB" id="A0A067JX91"/>
<gene>
    <name evidence="3" type="ORF">JCGZ_20246</name>
</gene>
<dbReference type="PANTHER" id="PTHR33179:SF29">
    <property type="entry name" value="OS06G0666400 PROTEIN"/>
    <property type="match status" value="1"/>
</dbReference>
<protein>
    <recommendedName>
        <fullName evidence="2">VQ domain-containing protein</fullName>
    </recommendedName>
</protein>
<feature type="compositionally biased region" description="Basic residues" evidence="1">
    <location>
        <begin position="57"/>
        <end position="66"/>
    </location>
</feature>
<dbReference type="KEGG" id="jcu:105643932"/>
<dbReference type="OrthoDB" id="1726347at2759"/>
<keyword evidence="4" id="KW-1185">Reference proteome</keyword>
<accession>A0A067JX91</accession>
<reference evidence="3 4" key="1">
    <citation type="journal article" date="2014" name="PLoS ONE">
        <title>Global Analysis of Gene Expression Profiles in Physic Nut (Jatropha curcas L.) Seedlings Exposed to Salt Stress.</title>
        <authorList>
            <person name="Zhang L."/>
            <person name="Zhang C."/>
            <person name="Wu P."/>
            <person name="Chen Y."/>
            <person name="Li M."/>
            <person name="Jiang H."/>
            <person name="Wu G."/>
        </authorList>
    </citation>
    <scope>NUCLEOTIDE SEQUENCE [LARGE SCALE GENOMIC DNA]</scope>
    <source>
        <strain evidence="4">cv. GZQX0401</strain>
        <tissue evidence="3">Young leaves</tissue>
    </source>
</reference>
<evidence type="ECO:0000313" key="3">
    <source>
        <dbReference type="EMBL" id="KDP27418.1"/>
    </source>
</evidence>
<sequence>MPTSSDWLQFYDQTTIYGHTSLSSSFGFSDSTIATSTTSSSSPNHQSIPNKGLISKPIRRRSRTSKKTPTTLLNANTSNFRALVQQFTGCHSKTSSFSSRKGPINLNFQMGSVQNGSAIGTTGIAPFSNTYNTTSYDYDQQAEKQYLHHQQVVQQQEQKYMVSSSILDDLFFPSGSCEKETTTTTAINNMEIPACELLIDDFSLHELARQSLSRENLDDVYF</sequence>
<proteinExistence type="predicted"/>
<organism evidence="3 4">
    <name type="scientific">Jatropha curcas</name>
    <name type="common">Barbados nut</name>
    <dbReference type="NCBI Taxonomy" id="180498"/>
    <lineage>
        <taxon>Eukaryota</taxon>
        <taxon>Viridiplantae</taxon>
        <taxon>Streptophyta</taxon>
        <taxon>Embryophyta</taxon>
        <taxon>Tracheophyta</taxon>
        <taxon>Spermatophyta</taxon>
        <taxon>Magnoliopsida</taxon>
        <taxon>eudicotyledons</taxon>
        <taxon>Gunneridae</taxon>
        <taxon>Pentapetalae</taxon>
        <taxon>rosids</taxon>
        <taxon>fabids</taxon>
        <taxon>Malpighiales</taxon>
        <taxon>Euphorbiaceae</taxon>
        <taxon>Crotonoideae</taxon>
        <taxon>Jatropheae</taxon>
        <taxon>Jatropha</taxon>
    </lineage>
</organism>
<evidence type="ECO:0000256" key="1">
    <source>
        <dbReference type="SAM" id="MobiDB-lite"/>
    </source>
</evidence>
<dbReference type="InterPro" id="IPR039609">
    <property type="entry name" value="VQ_15/22"/>
</dbReference>
<dbReference type="STRING" id="180498.A0A067JX91"/>
<dbReference type="EMBL" id="KK914843">
    <property type="protein sequence ID" value="KDP27418.1"/>
    <property type="molecule type" value="Genomic_DNA"/>
</dbReference>
<evidence type="ECO:0000259" key="2">
    <source>
        <dbReference type="Pfam" id="PF05678"/>
    </source>
</evidence>
<dbReference type="Pfam" id="PF05678">
    <property type="entry name" value="VQ"/>
    <property type="match status" value="1"/>
</dbReference>
<dbReference type="InterPro" id="IPR008889">
    <property type="entry name" value="VQ"/>
</dbReference>
<name>A0A067JX91_JATCU</name>
<feature type="domain" description="VQ" evidence="2">
    <location>
        <begin position="69"/>
        <end position="92"/>
    </location>
</feature>